<dbReference type="InterPro" id="IPR022646">
    <property type="entry name" value="SecD/SecF_CS"/>
</dbReference>
<dbReference type="Pfam" id="PF22599">
    <property type="entry name" value="SecDF_P1_head"/>
    <property type="match status" value="1"/>
</dbReference>
<evidence type="ECO:0000256" key="1">
    <source>
        <dbReference type="ARBA" id="ARBA00004651"/>
    </source>
</evidence>
<comment type="subcellular location">
    <subcellularLocation>
        <location evidence="1 9">Cell membrane</location>
        <topology evidence="1 9">Multi-pass membrane protein</topology>
    </subcellularLocation>
</comment>
<feature type="domain" description="Protein translocase subunit SecDF P1" evidence="12">
    <location>
        <begin position="200"/>
        <end position="256"/>
    </location>
</feature>
<dbReference type="InterPro" id="IPR055344">
    <property type="entry name" value="SecD_SecF_C_bact"/>
</dbReference>
<dbReference type="NCBIfam" id="TIGR00916">
    <property type="entry name" value="2A0604s01"/>
    <property type="match status" value="2"/>
</dbReference>
<dbReference type="EMBL" id="FQVQ01000011">
    <property type="protein sequence ID" value="SHF51005.1"/>
    <property type="molecule type" value="Genomic_DNA"/>
</dbReference>
<dbReference type="PANTHER" id="PTHR30081:SF1">
    <property type="entry name" value="PROTEIN TRANSLOCASE SUBUNIT SECD"/>
    <property type="match status" value="1"/>
</dbReference>
<dbReference type="HAMAP" id="MF_01463_B">
    <property type="entry name" value="SecD_B"/>
    <property type="match status" value="1"/>
</dbReference>
<dbReference type="NCBIfam" id="TIGR01129">
    <property type="entry name" value="secD"/>
    <property type="match status" value="1"/>
</dbReference>
<keyword evidence="8 9" id="KW-0472">Membrane</keyword>
<dbReference type="Pfam" id="PF07549">
    <property type="entry name" value="Sec_GG"/>
    <property type="match status" value="1"/>
</dbReference>
<comment type="similarity">
    <text evidence="10">Belongs to the SecD/SecF family. SecF subfamily.</text>
</comment>
<dbReference type="GO" id="GO:0006605">
    <property type="term" value="P:protein targeting"/>
    <property type="evidence" value="ECO:0007669"/>
    <property type="project" value="UniProtKB-UniRule"/>
</dbReference>
<dbReference type="GO" id="GO:0015450">
    <property type="term" value="F:protein-transporting ATPase activity"/>
    <property type="evidence" value="ECO:0007669"/>
    <property type="project" value="InterPro"/>
</dbReference>
<dbReference type="Pfam" id="PF21760">
    <property type="entry name" value="SecD_1st"/>
    <property type="match status" value="1"/>
</dbReference>
<comment type="function">
    <text evidence="9">Part of the Sec protein translocase complex. Interacts with the SecYEG preprotein conducting channel. SecDF uses the proton motive force (PMF) to complete protein translocation after the ATP-dependent function of SecA.</text>
</comment>
<feature type="transmembrane region" description="Helical" evidence="9">
    <location>
        <begin position="967"/>
        <end position="991"/>
    </location>
</feature>
<dbReference type="AlphaFoldDB" id="A0A1M5C8F1"/>
<feature type="transmembrane region" description="Helical" evidence="9">
    <location>
        <begin position="614"/>
        <end position="633"/>
    </location>
</feature>
<keyword evidence="5 9" id="KW-0653">Protein transport</keyword>
<evidence type="ECO:0000256" key="7">
    <source>
        <dbReference type="ARBA" id="ARBA00023010"/>
    </source>
</evidence>
<comment type="subunit">
    <text evidence="10">Forms a complex with SecD. Part of the essential Sec protein translocation apparatus which comprises SecA, SecYEG and auxiliary proteins SecDF. Other proteins may also be involved.</text>
</comment>
<evidence type="ECO:0000256" key="2">
    <source>
        <dbReference type="ARBA" id="ARBA00022448"/>
    </source>
</evidence>
<dbReference type="NCBIfam" id="NF009585">
    <property type="entry name" value="PRK13024.1-5"/>
    <property type="match status" value="1"/>
</dbReference>
<dbReference type="FunFam" id="1.20.1640.10:FF:000004">
    <property type="entry name" value="Protein translocase subunit SecD"/>
    <property type="match status" value="1"/>
</dbReference>
<dbReference type="GO" id="GO:0005886">
    <property type="term" value="C:plasma membrane"/>
    <property type="evidence" value="ECO:0007669"/>
    <property type="project" value="UniProtKB-SubCell"/>
</dbReference>
<dbReference type="SUPFAM" id="SSF82866">
    <property type="entry name" value="Multidrug efflux transporter AcrB transmembrane domain"/>
    <property type="match status" value="2"/>
</dbReference>
<sequence length="1011" mass="110447">MQNKGLVKFFAILFALVSIYQLSFTFVANGIKKDAKAYAEQKLAQIKKNPTPGQPLPELNALEVSYLDSLKKVEVFSLGFADYTYEDVSNKQINKGLDLEGGINVILQISVKDVLRGLANESKNAVFNKALDNAAKIQQGNESYLDAFFRAFDEAAAGTSVKLASPDIFANRNLSDEINFNMTNDQVKKVIRRKVDESVDSAFGVLRKRIDKFGVTQPNIAKLGQTGRILVELPGAKDEDRIKKLLQSTAQLEFWETYRVDELGGFLQTANEALKATEKATTVTAAPSANDSIAKMLGNSKSKDTVAGAKGNNPLLDKFVSIGGGPVLAIVAVQDTAKVNNYLRRPEIRNLLPADKRFAKFVWSKGTTTKDPKTKKESQTFELYALKGNKDNKAPLSGGVIVDARDTFDQMGKPAVSMQMNGQGAKVWEEMTGKAYTDKGFIAIVLDNVVYSAPGVSSGPIAGGRSEISGNFDVAETKDLANVLRAGKLPAAAEIVQSEVVGPSLGQKAIDAGTISSIVGLILVCFWMMFYYGKAGLYANMALIVNLLFLFGILASLGAVLTLPGIAGIVLTLGTAVDANIIIYERAKEELRDGKSLSDAVRSSYGWKGAMRSIIDANVTHVLTGAILFIFGTGPIQGFATTLLIGIFTTLFTSIFIARIFIDKDVAGNKPLAFTTPITKNWFTGFNFDYIGIKKYSYIFSTLVVIVSCVSFYLNGLDEGVDFVGGRTFQVKFTKAVEPSVIAEALTKEFGTTVEAKVFGDDDQLKLTTKYKIKDESVNTDKEVNEKLYNALKSYFPGTSYKQFINNYDGKKIGVLQSSKVGAAISADIKTNSFWAVIGAMAIVGLYLIISFRKWQYSLGAIAAVFHDVIFVLGVYSLFYKYAPFHMEMDQHFIAAILTVIGYSMNDTVIVFDRVREFLAGDRKGHFKDVVNASINTTLSRTLNTSLTMIMVLLIMFIFGGESIRGFVFAMLIGIIVGTYSSLFIATPVLVDTMNKSAIDDIEKRHFTDQQ</sequence>
<evidence type="ECO:0000256" key="8">
    <source>
        <dbReference type="ARBA" id="ARBA00023136"/>
    </source>
</evidence>
<comment type="subunit">
    <text evidence="9">Forms a complex with SecF. Part of the essential Sec protein translocation apparatus which comprises SecA, SecYEG and auxiliary proteins SecDF. Other proteins may also be involved.</text>
</comment>
<feature type="transmembrane region" description="Helical" evidence="9">
    <location>
        <begin position="696"/>
        <end position="714"/>
    </location>
</feature>
<feature type="transmembrane region" description="Helical" evidence="9">
    <location>
        <begin position="892"/>
        <end position="912"/>
    </location>
</feature>
<evidence type="ECO:0000256" key="6">
    <source>
        <dbReference type="ARBA" id="ARBA00022989"/>
    </source>
</evidence>
<dbReference type="PRINTS" id="PR01755">
    <property type="entry name" value="SECFTRNLCASE"/>
</dbReference>
<dbReference type="HAMAP" id="MF_01464_B">
    <property type="entry name" value="SecF_B"/>
    <property type="match status" value="1"/>
</dbReference>
<feature type="transmembrane region" description="Helical" evidence="9">
    <location>
        <begin position="639"/>
        <end position="662"/>
    </location>
</feature>
<feature type="transmembrane region" description="Helical" evidence="9">
    <location>
        <begin position="943"/>
        <end position="961"/>
    </location>
</feature>
<dbReference type="InterPro" id="IPR022813">
    <property type="entry name" value="SecD/SecF_arch_bac"/>
</dbReference>
<dbReference type="InterPro" id="IPR005665">
    <property type="entry name" value="SecF_bac"/>
</dbReference>
<evidence type="ECO:0000259" key="13">
    <source>
        <dbReference type="Pfam" id="PF22599"/>
    </source>
</evidence>
<keyword evidence="6 9" id="KW-1133">Transmembrane helix</keyword>
<evidence type="ECO:0000256" key="3">
    <source>
        <dbReference type="ARBA" id="ARBA00022475"/>
    </source>
</evidence>
<keyword evidence="15" id="KW-1185">Reference proteome</keyword>
<proteinExistence type="inferred from homology"/>
<keyword evidence="7 9" id="KW-0811">Translocation</keyword>
<keyword evidence="2 9" id="KW-0813">Transport</keyword>
<feature type="transmembrane region" description="Helical" evidence="9">
    <location>
        <begin position="537"/>
        <end position="560"/>
    </location>
</feature>
<protein>
    <recommendedName>
        <fullName evidence="9 10">Multifunctional fusion protein</fullName>
    </recommendedName>
    <domain>
        <recommendedName>
            <fullName evidence="9">Protein translocase subunit SecD</fullName>
        </recommendedName>
    </domain>
    <domain>
        <recommendedName>
            <fullName evidence="10">Protein-export membrane protein SecF</fullName>
        </recommendedName>
    </domain>
</protein>
<feature type="transmembrane region" description="Helical" evidence="9">
    <location>
        <begin position="566"/>
        <end position="584"/>
    </location>
</feature>
<dbReference type="GO" id="GO:0043952">
    <property type="term" value="P:protein transport by the Sec complex"/>
    <property type="evidence" value="ECO:0007669"/>
    <property type="project" value="UniProtKB-UniRule"/>
</dbReference>
<feature type="domain" description="Protein export membrane protein SecD/SecF C-terminal" evidence="11">
    <location>
        <begin position="806"/>
        <end position="994"/>
    </location>
</feature>
<dbReference type="InterPro" id="IPR022645">
    <property type="entry name" value="SecD/SecF_bac"/>
</dbReference>
<dbReference type="Gene3D" id="1.20.1640.10">
    <property type="entry name" value="Multidrug efflux transporter AcrB transmembrane domain"/>
    <property type="match status" value="2"/>
</dbReference>
<evidence type="ECO:0000256" key="5">
    <source>
        <dbReference type="ARBA" id="ARBA00022927"/>
    </source>
</evidence>
<dbReference type="OrthoDB" id="9805019at2"/>
<name>A0A1M5C8F1_9FLAO</name>
<dbReference type="InterPro" id="IPR048631">
    <property type="entry name" value="SecD_1st"/>
</dbReference>
<dbReference type="InterPro" id="IPR048634">
    <property type="entry name" value="SecD_SecF_C"/>
</dbReference>
<evidence type="ECO:0000313" key="14">
    <source>
        <dbReference type="EMBL" id="SHF51005.1"/>
    </source>
</evidence>
<dbReference type="Gene3D" id="3.30.70.3220">
    <property type="match status" value="1"/>
</dbReference>
<feature type="domain" description="Protein export membrane protein SecD/SecF C-terminal" evidence="11">
    <location>
        <begin position="492"/>
        <end position="659"/>
    </location>
</feature>
<feature type="transmembrane region" description="Helical" evidence="9">
    <location>
        <begin position="857"/>
        <end position="880"/>
    </location>
</feature>
<evidence type="ECO:0000259" key="12">
    <source>
        <dbReference type="Pfam" id="PF21760"/>
    </source>
</evidence>
<evidence type="ECO:0000259" key="11">
    <source>
        <dbReference type="Pfam" id="PF02355"/>
    </source>
</evidence>
<dbReference type="NCBIfam" id="TIGR00966">
    <property type="entry name" value="transloc_SecF"/>
    <property type="match status" value="1"/>
</dbReference>
<organism evidence="14 15">
    <name type="scientific">Flavobacterium fontis</name>
    <dbReference type="NCBI Taxonomy" id="1124188"/>
    <lineage>
        <taxon>Bacteria</taxon>
        <taxon>Pseudomonadati</taxon>
        <taxon>Bacteroidota</taxon>
        <taxon>Flavobacteriia</taxon>
        <taxon>Flavobacteriales</taxon>
        <taxon>Flavobacteriaceae</taxon>
        <taxon>Flavobacterium</taxon>
    </lineage>
</organism>
<dbReference type="RefSeq" id="WP_073363717.1">
    <property type="nucleotide sequence ID" value="NZ_FQVQ01000011.1"/>
</dbReference>
<keyword evidence="4 9" id="KW-0812">Transmembrane</keyword>
<dbReference type="GO" id="GO:0065002">
    <property type="term" value="P:intracellular protein transmembrane transport"/>
    <property type="evidence" value="ECO:0007669"/>
    <property type="project" value="UniProtKB-UniRule"/>
</dbReference>
<dbReference type="InterPro" id="IPR005791">
    <property type="entry name" value="SecD"/>
</dbReference>
<feature type="domain" description="SecDF P1 head subdomain" evidence="13">
    <location>
        <begin position="393"/>
        <end position="491"/>
    </location>
</feature>
<dbReference type="Pfam" id="PF02355">
    <property type="entry name" value="SecD_SecF_C"/>
    <property type="match status" value="2"/>
</dbReference>
<comment type="caution">
    <text evidence="9">Lacks conserved residue(s) required for the propagation of feature annotation.</text>
</comment>
<dbReference type="InterPro" id="IPR054384">
    <property type="entry name" value="SecDF_P1_head"/>
</dbReference>
<feature type="transmembrane region" description="Helical" evidence="9">
    <location>
        <begin position="833"/>
        <end position="850"/>
    </location>
</feature>
<evidence type="ECO:0000256" key="4">
    <source>
        <dbReference type="ARBA" id="ARBA00022692"/>
    </source>
</evidence>
<reference evidence="14 15" key="1">
    <citation type="submission" date="2016-11" db="EMBL/GenBank/DDBJ databases">
        <authorList>
            <person name="Jaros S."/>
            <person name="Januszkiewicz K."/>
            <person name="Wedrychowicz H."/>
        </authorList>
    </citation>
    <scope>NUCLEOTIDE SEQUENCE [LARGE SCALE GENOMIC DNA]</scope>
    <source>
        <strain evidence="14 15">DSM 25660</strain>
    </source>
</reference>
<dbReference type="STRING" id="1124188.SAMN05444377_1116"/>
<dbReference type="PANTHER" id="PTHR30081">
    <property type="entry name" value="PROTEIN-EXPORT MEMBRANE PROTEIN SEC"/>
    <property type="match status" value="1"/>
</dbReference>
<evidence type="ECO:0000256" key="10">
    <source>
        <dbReference type="HAMAP-Rule" id="MF_01464"/>
    </source>
</evidence>
<comment type="similarity">
    <text evidence="9">Belongs to the SecD/SecF family. SecD subfamily.</text>
</comment>
<feature type="transmembrane region" description="Helical" evidence="9">
    <location>
        <begin position="512"/>
        <end position="530"/>
    </location>
</feature>
<dbReference type="Proteomes" id="UP000184147">
    <property type="component" value="Unassembled WGS sequence"/>
</dbReference>
<evidence type="ECO:0000313" key="15">
    <source>
        <dbReference type="Proteomes" id="UP000184147"/>
    </source>
</evidence>
<keyword evidence="3 9" id="KW-1003">Cell membrane</keyword>
<dbReference type="Gene3D" id="3.30.1360.200">
    <property type="match status" value="1"/>
</dbReference>
<gene>
    <name evidence="10" type="primary">secF</name>
    <name evidence="9" type="synonym">secD</name>
    <name evidence="14" type="ORF">SAMN05444377_1116</name>
</gene>
<accession>A0A1M5C8F1</accession>
<evidence type="ECO:0000256" key="9">
    <source>
        <dbReference type="HAMAP-Rule" id="MF_01463"/>
    </source>
</evidence>